<dbReference type="InterPro" id="IPR013737">
    <property type="entry name" value="Bac_rhamnosid_N"/>
</dbReference>
<dbReference type="SUPFAM" id="SSF48208">
    <property type="entry name" value="Six-hairpin glycosidases"/>
    <property type="match status" value="1"/>
</dbReference>
<comment type="catalytic activity">
    <reaction evidence="1">
        <text>Hydrolysis of terminal non-reducing alpha-L-rhamnose residues in alpha-L-rhamnosides.</text>
        <dbReference type="EC" id="3.2.1.40"/>
    </reaction>
</comment>
<dbReference type="AlphaFoldDB" id="A0A6I3M983"/>
<dbReference type="InterPro" id="IPR016007">
    <property type="entry name" value="Alpha_rhamnosid"/>
</dbReference>
<sequence>MNRFKGVSMVDIGDLGVEHLTSPTGVWTARPRYSWRFATTEHDLTQSAYELEVVDLDRSAPAWRSGRVPSSRTTLVEHGGDVLRSATRYGWRVRSWLAGRSDPTAWAHSEFETTLLGDEPWTAPWIEPEQAPVRPDGAARFQDLHSLRIDSPPEDRLHPLPYVRQRFDVDGEVVRARLYATAHGIYRAEINGSPVSDELFAPGNDSYDRRLSFQVYDVTGLVGRGENVLGLTLSDGWYAGRVGILGSSRHYGERLRATWQLRLAYADGRASTLLSDGTAVSSTDGPLRYADLAVGECFDARVDWDGWSRPGFDDSGWSEVRVVDVDQPLVPFAGEPVRPVLELPAVEIIRTPAAETVVDFGQVIAGMIRFRVRGPRGAIVRLEHSEVLDEHGNFLMNIVGPNKDQTDVYVLAGADDGETWTPTFTFHGFRYARLTGFPEGIRPDDFTAVVTSSDLPVIGEFSCSDERLNRLHQNVRWSQRGNFLSIPTDCPQRERYGWTGDIQVFAPTAATNMAVAPFLSRWLANVRADQLEDGRITNISPDPPSLRFIAEGPPPSYDDPVMLLVSSAGWGDAIAIVPHVLYEHFDDVRVLEENYPAMVAWAEYQIRSAERGLPPRLVGVELDDARRARQRYLWNNEPNFGDWLAPSTLVGPDGDQINAPRRTGEIVGSLSHGHLLDRLSQIASVLGRSADAERFAARASAVRAAFADEYIDSQGRIPGDLQGPYVLALAFDFVPDDLVPLVADQLVELIKRADDHLDTGFLSVPHLLDVLWDTGQRDLARRILFQETAPSWLYEVTQGATTIWEGWEAIRTDGTVTELSFNHYAFGCVDDWIFRRLAGLQLIEPGYRRSRIEPDFECGLTRVSAHVDTPSGRLASSWQRLENGRVELRVDVPPNTTTTIALPASARGIRLERAGLTRQVAAETDLGSGSATVSFDL</sequence>
<dbReference type="Gene3D" id="1.50.10.10">
    <property type="match status" value="1"/>
</dbReference>
<dbReference type="EMBL" id="WMLB01000026">
    <property type="protein sequence ID" value="MTH69338.1"/>
    <property type="molecule type" value="Genomic_DNA"/>
</dbReference>
<evidence type="ECO:0000259" key="5">
    <source>
        <dbReference type="Pfam" id="PF08531"/>
    </source>
</evidence>
<dbReference type="Gene3D" id="2.60.420.10">
    <property type="entry name" value="Maltose phosphorylase, domain 3"/>
    <property type="match status" value="1"/>
</dbReference>
<dbReference type="Pfam" id="PF17389">
    <property type="entry name" value="Bac_rhamnosid6H"/>
    <property type="match status" value="1"/>
</dbReference>
<dbReference type="Pfam" id="PF25788">
    <property type="entry name" value="Ig_Rha78A_N"/>
    <property type="match status" value="1"/>
</dbReference>
<dbReference type="Gene3D" id="2.60.40.10">
    <property type="entry name" value="Immunoglobulins"/>
    <property type="match status" value="1"/>
</dbReference>
<keyword evidence="3" id="KW-0378">Hydrolase</keyword>
<organism evidence="8 9">
    <name type="scientific">Agromyces bracchium</name>
    <dbReference type="NCBI Taxonomy" id="88376"/>
    <lineage>
        <taxon>Bacteria</taxon>
        <taxon>Bacillati</taxon>
        <taxon>Actinomycetota</taxon>
        <taxon>Actinomycetes</taxon>
        <taxon>Micrococcales</taxon>
        <taxon>Microbacteriaceae</taxon>
        <taxon>Agromyces</taxon>
    </lineage>
</organism>
<evidence type="ECO:0000313" key="8">
    <source>
        <dbReference type="EMBL" id="MTH69338.1"/>
    </source>
</evidence>
<dbReference type="GO" id="GO:0030596">
    <property type="term" value="F:alpha-L-rhamnosidase activity"/>
    <property type="evidence" value="ECO:0007669"/>
    <property type="project" value="UniProtKB-EC"/>
</dbReference>
<reference evidence="8 9" key="1">
    <citation type="submission" date="2019-11" db="EMBL/GenBank/DDBJ databases">
        <title>Agromyces kandeliae sp. nov., isolated from mangrove soil.</title>
        <authorList>
            <person name="Wang R."/>
        </authorList>
    </citation>
    <scope>NUCLEOTIDE SEQUENCE [LARGE SCALE GENOMIC DNA]</scope>
    <source>
        <strain evidence="8 9">JCM 11433</strain>
    </source>
</reference>
<protein>
    <recommendedName>
        <fullName evidence="2">alpha-L-rhamnosidase</fullName>
        <ecNumber evidence="2">3.2.1.40</ecNumber>
    </recommendedName>
</protein>
<dbReference type="OrthoDB" id="9761045at2"/>
<dbReference type="PANTHER" id="PTHR33307">
    <property type="entry name" value="ALPHA-RHAMNOSIDASE (EUROFUNG)"/>
    <property type="match status" value="1"/>
</dbReference>
<evidence type="ECO:0000259" key="4">
    <source>
        <dbReference type="Pfam" id="PF05592"/>
    </source>
</evidence>
<evidence type="ECO:0000313" key="9">
    <source>
        <dbReference type="Proteomes" id="UP000433071"/>
    </source>
</evidence>
<dbReference type="InterPro" id="IPR013783">
    <property type="entry name" value="Ig-like_fold"/>
</dbReference>
<dbReference type="InterPro" id="IPR035396">
    <property type="entry name" value="Bac_rhamnosid6H"/>
</dbReference>
<dbReference type="Proteomes" id="UP000433071">
    <property type="component" value="Unassembled WGS sequence"/>
</dbReference>
<dbReference type="InterPro" id="IPR012341">
    <property type="entry name" value="6hp_glycosidase-like_sf"/>
</dbReference>
<dbReference type="PIRSF" id="PIRSF010631">
    <property type="entry name" value="A-rhamnsds"/>
    <property type="match status" value="1"/>
</dbReference>
<proteinExistence type="predicted"/>
<feature type="domain" description="Alpha-L-rhamnosidase concanavalin-like" evidence="4">
    <location>
        <begin position="350"/>
        <end position="450"/>
    </location>
</feature>
<evidence type="ECO:0000259" key="7">
    <source>
        <dbReference type="Pfam" id="PF17390"/>
    </source>
</evidence>
<dbReference type="InterPro" id="IPR008928">
    <property type="entry name" value="6-hairpin_glycosidase_sf"/>
</dbReference>
<feature type="domain" description="Alpha-L-rhamnosidase six-hairpin glycosidase" evidence="6">
    <location>
        <begin position="458"/>
        <end position="836"/>
    </location>
</feature>
<evidence type="ECO:0000256" key="2">
    <source>
        <dbReference type="ARBA" id="ARBA00012652"/>
    </source>
</evidence>
<dbReference type="PANTHER" id="PTHR33307:SF6">
    <property type="entry name" value="ALPHA-RHAMNOSIDASE (EUROFUNG)-RELATED"/>
    <property type="match status" value="1"/>
</dbReference>
<dbReference type="GO" id="GO:0005975">
    <property type="term" value="P:carbohydrate metabolic process"/>
    <property type="evidence" value="ECO:0007669"/>
    <property type="project" value="InterPro"/>
</dbReference>
<dbReference type="Gene3D" id="2.60.120.260">
    <property type="entry name" value="Galactose-binding domain-like"/>
    <property type="match status" value="2"/>
</dbReference>
<name>A0A6I3M983_9MICO</name>
<comment type="caution">
    <text evidence="8">The sequence shown here is derived from an EMBL/GenBank/DDBJ whole genome shotgun (WGS) entry which is preliminary data.</text>
</comment>
<dbReference type="EC" id="3.2.1.40" evidence="2"/>
<feature type="domain" description="Alpha-L-rhamnosidase C-terminal" evidence="7">
    <location>
        <begin position="839"/>
        <end position="908"/>
    </location>
</feature>
<keyword evidence="9" id="KW-1185">Reference proteome</keyword>
<dbReference type="InterPro" id="IPR035398">
    <property type="entry name" value="Bac_rhamnosid_C"/>
</dbReference>
<dbReference type="Pfam" id="PF17390">
    <property type="entry name" value="Bac_rhamnosid_C"/>
    <property type="match status" value="1"/>
</dbReference>
<dbReference type="Pfam" id="PF08531">
    <property type="entry name" value="Bac_rhamnosid_N"/>
    <property type="match status" value="1"/>
</dbReference>
<dbReference type="InterPro" id="IPR008902">
    <property type="entry name" value="Rhamnosid_concanavalin"/>
</dbReference>
<gene>
    <name evidence="8" type="ORF">GJ743_13260</name>
</gene>
<feature type="domain" description="Bacterial alpha-L-rhamnosidase N-terminal" evidence="5">
    <location>
        <begin position="172"/>
        <end position="338"/>
    </location>
</feature>
<accession>A0A6I3M983</accession>
<evidence type="ECO:0000256" key="1">
    <source>
        <dbReference type="ARBA" id="ARBA00001445"/>
    </source>
</evidence>
<evidence type="ECO:0000256" key="3">
    <source>
        <dbReference type="ARBA" id="ARBA00022801"/>
    </source>
</evidence>
<dbReference type="Pfam" id="PF05592">
    <property type="entry name" value="Bac_rhamnosid"/>
    <property type="match status" value="1"/>
</dbReference>
<evidence type="ECO:0000259" key="6">
    <source>
        <dbReference type="Pfam" id="PF17389"/>
    </source>
</evidence>